<dbReference type="Pfam" id="PF09586">
    <property type="entry name" value="YfhO"/>
    <property type="match status" value="1"/>
</dbReference>
<name>G7QEC3_9BACT</name>
<organism evidence="2 3">
    <name type="scientific">Solidesulfovibrio carbinoliphilus subsp. oakridgensis</name>
    <dbReference type="NCBI Taxonomy" id="694327"/>
    <lineage>
        <taxon>Bacteria</taxon>
        <taxon>Pseudomonadati</taxon>
        <taxon>Thermodesulfobacteriota</taxon>
        <taxon>Desulfovibrionia</taxon>
        <taxon>Desulfovibrionales</taxon>
        <taxon>Desulfovibrionaceae</taxon>
        <taxon>Solidesulfovibrio</taxon>
    </lineage>
</organism>
<feature type="transmembrane region" description="Helical" evidence="1">
    <location>
        <begin position="378"/>
        <end position="397"/>
    </location>
</feature>
<proteinExistence type="predicted"/>
<keyword evidence="1" id="KW-0812">Transmembrane</keyword>
<dbReference type="eggNOG" id="COG4485">
    <property type="taxonomic scope" value="Bacteria"/>
</dbReference>
<feature type="transmembrane region" description="Helical" evidence="1">
    <location>
        <begin position="121"/>
        <end position="141"/>
    </location>
</feature>
<feature type="transmembrane region" description="Helical" evidence="1">
    <location>
        <begin position="7"/>
        <end position="26"/>
    </location>
</feature>
<reference evidence="3" key="1">
    <citation type="journal article" date="2015" name="Genome Announc.">
        <title>High-Quality Draft Genome Sequence of Desulfovibrio carbinoliphilus FW-101-2B, an Organic Acid-Oxidizing Sulfate-Reducing Bacterium Isolated from Uranium(VI)-Contaminated Groundwater.</title>
        <authorList>
            <person name="Ramsay B.D."/>
            <person name="Hwang C."/>
            <person name="Woo H.L."/>
            <person name="Carroll S.L."/>
            <person name="Lucas S."/>
            <person name="Han J."/>
            <person name="Lapidus A.L."/>
            <person name="Cheng J.F."/>
            <person name="Goodwin L.A."/>
            <person name="Pitluck S."/>
            <person name="Peters L."/>
            <person name="Chertkov O."/>
            <person name="Held B."/>
            <person name="Detter J.C."/>
            <person name="Han C.S."/>
            <person name="Tapia R."/>
            <person name="Land M.L."/>
            <person name="Hauser L.J."/>
            <person name="Kyrpides N.C."/>
            <person name="Ivanova N.N."/>
            <person name="Mikhailova N."/>
            <person name="Pagani I."/>
            <person name="Woyke T."/>
            <person name="Arkin A.P."/>
            <person name="Dehal P."/>
            <person name="Chivian D."/>
            <person name="Criddle C.S."/>
            <person name="Wu W."/>
            <person name="Chakraborty R."/>
            <person name="Hazen T.C."/>
            <person name="Fields M.W."/>
        </authorList>
    </citation>
    <scope>NUCLEOTIDE SEQUENCE [LARGE SCALE GENOMIC DNA]</scope>
    <source>
        <strain evidence="3">FW-101-2B</strain>
    </source>
</reference>
<feature type="transmembrane region" description="Helical" evidence="1">
    <location>
        <begin position="197"/>
        <end position="227"/>
    </location>
</feature>
<dbReference type="Proteomes" id="UP000004662">
    <property type="component" value="Plasmid pFW10101"/>
</dbReference>
<dbReference type="PANTHER" id="PTHR38454">
    <property type="entry name" value="INTEGRAL MEMBRANE PROTEIN-RELATED"/>
    <property type="match status" value="1"/>
</dbReference>
<feature type="transmembrane region" description="Helical" evidence="1">
    <location>
        <begin position="316"/>
        <end position="332"/>
    </location>
</feature>
<dbReference type="EMBL" id="CM001369">
    <property type="protein sequence ID" value="EHJ46017.1"/>
    <property type="molecule type" value="Genomic_DNA"/>
</dbReference>
<protein>
    <recommendedName>
        <fullName evidence="4">Bacterial membrane protein YfhO</fullName>
    </recommendedName>
</protein>
<evidence type="ECO:0000313" key="3">
    <source>
        <dbReference type="Proteomes" id="UP000004662"/>
    </source>
</evidence>
<keyword evidence="1" id="KW-0472">Membrane</keyword>
<dbReference type="RefSeq" id="WP_009183049.1">
    <property type="nucleotide sequence ID" value="NZ_CM001369.1"/>
</dbReference>
<keyword evidence="3" id="KW-1185">Reference proteome</keyword>
<dbReference type="HOGENOM" id="CLU_008305_1_0_7"/>
<evidence type="ECO:0000256" key="1">
    <source>
        <dbReference type="SAM" id="Phobius"/>
    </source>
</evidence>
<feature type="transmembrane region" description="Helical" evidence="1">
    <location>
        <begin position="728"/>
        <end position="748"/>
    </location>
</feature>
<dbReference type="OrthoDB" id="9772884at2"/>
<feature type="transmembrane region" description="Helical" evidence="1">
    <location>
        <begin position="339"/>
        <end position="358"/>
    </location>
</feature>
<dbReference type="InterPro" id="IPR018580">
    <property type="entry name" value="Uncharacterised_YfhO"/>
</dbReference>
<dbReference type="AlphaFoldDB" id="G7QEC3"/>
<sequence>MRPFYKTLLCVGAMILLVMAFFFPLLRGMTFSTVAGYQNEVYPWAATPNEMHFTPQSDQAELSYPWQSFIHNSLAKGDLPLWNPYSFLGEPFFSNGSSGLFYPPRLIVSALGLSPSLAHDVLSVFNILAAGLFMFLFMRALRCRRIGALLAAIAWMLGSFNLAWLHLEVSSPLTMFLPLDCLCVLRATRLRRWQDYFLAWAVLGLTLASGHLPFLGIVFGTAAAYGAALELGHLVSAWRGKRPRSHPLWRMGSFSVLPPLLAAVVLVPTLWSIHSSVRGSYTYETVHESLRVAPFAFLHSFWPAWGPVTEKTMHEMAFVGTLLPLLALIGLLRRRPGRLFFGTLAVVVPLLLLDTFLLRLVFTVFPWIGIVHNLGRLFFLWNFALAGLAGIGLGNLIAWGRYRLRHKRLAPHWKRRLVWLPLGVVLFTAAQLVAYGYKINPTFHPRTSAFLFPATPLVAALRGLDPSDRIVPLSPTAPDGTWMKPLFNAATTMVWSIPSAGGYDSVIPGRTYRLLEIVRGRSLEEMLQTARGETIMAGFNPKRVRFDLLPRLGISYLAGVPQLGEKQYWPDGGAPPLELTSVYDGPDGMVWRVAGVQAGPRIAARALVVDGPDAALAAVAGPAGQAAGSVILERKDVEDGPSAPAGSDGPAEADAGARISVRHRTNNALVVEANSPGAAFLVVPESWDAGWSARVNGQSTPVLHADYAFRAVRIPAGVSEVAFTYRPAGLIAGALLTVAGTAGALFVARRLGRRPGPNA</sequence>
<gene>
    <name evidence="2" type="ORF">DFW101_3733</name>
</gene>
<feature type="transmembrane region" description="Helical" evidence="1">
    <location>
        <begin position="148"/>
        <end position="167"/>
    </location>
</feature>
<accession>G7QEC3</accession>
<keyword evidence="2" id="KW-0614">Plasmid</keyword>
<geneLocation type="plasmid" evidence="2 3">
    <name>pFW10101</name>
</geneLocation>
<feature type="transmembrane region" description="Helical" evidence="1">
    <location>
        <begin position="248"/>
        <end position="271"/>
    </location>
</feature>
<dbReference type="PANTHER" id="PTHR38454:SF1">
    <property type="entry name" value="INTEGRAL MEMBRANE PROTEIN"/>
    <property type="match status" value="1"/>
</dbReference>
<evidence type="ECO:0008006" key="4">
    <source>
        <dbReference type="Google" id="ProtNLM"/>
    </source>
</evidence>
<evidence type="ECO:0000313" key="2">
    <source>
        <dbReference type="EMBL" id="EHJ46017.1"/>
    </source>
</evidence>
<keyword evidence="1" id="KW-1133">Transmembrane helix</keyword>
<feature type="transmembrane region" description="Helical" evidence="1">
    <location>
        <begin position="417"/>
        <end position="437"/>
    </location>
</feature>